<dbReference type="SUPFAM" id="SSF50998">
    <property type="entry name" value="Quinoprotein alcohol dehydrogenase-like"/>
    <property type="match status" value="1"/>
</dbReference>
<dbReference type="InterPro" id="IPR015943">
    <property type="entry name" value="WD40/YVTN_repeat-like_dom_sf"/>
</dbReference>
<keyword evidence="4" id="KW-0564">Palmitate</keyword>
<keyword evidence="3 4" id="KW-0998">Cell outer membrane</keyword>
<keyword evidence="1 4" id="KW-0732">Signal</keyword>
<comment type="subcellular location">
    <subcellularLocation>
        <location evidence="4">Cell outer membrane</location>
        <topology evidence="4">Lipid-anchor</topology>
    </subcellularLocation>
</comment>
<organism evidence="6 7">
    <name type="scientific">Marinobacterium stanieri</name>
    <dbReference type="NCBI Taxonomy" id="49186"/>
    <lineage>
        <taxon>Bacteria</taxon>
        <taxon>Pseudomonadati</taxon>
        <taxon>Pseudomonadota</taxon>
        <taxon>Gammaproteobacteria</taxon>
        <taxon>Oceanospirillales</taxon>
        <taxon>Oceanospirillaceae</taxon>
        <taxon>Marinobacterium</taxon>
    </lineage>
</organism>
<keyword evidence="4" id="KW-0449">Lipoprotein</keyword>
<gene>
    <name evidence="4" type="primary">bamB</name>
    <name evidence="6" type="ORF">SAMN05421647_1062</name>
</gene>
<dbReference type="RefSeq" id="WP_076463203.1">
    <property type="nucleotide sequence ID" value="NZ_FTMN01000006.1"/>
</dbReference>
<dbReference type="HAMAP" id="MF_00923">
    <property type="entry name" value="OM_assembly_BamB"/>
    <property type="match status" value="1"/>
</dbReference>
<evidence type="ECO:0000256" key="4">
    <source>
        <dbReference type="HAMAP-Rule" id="MF_00923"/>
    </source>
</evidence>
<dbReference type="InterPro" id="IPR002372">
    <property type="entry name" value="PQQ_rpt_dom"/>
</dbReference>
<dbReference type="GO" id="GO:0043165">
    <property type="term" value="P:Gram-negative-bacterium-type cell outer membrane assembly"/>
    <property type="evidence" value="ECO:0007669"/>
    <property type="project" value="UniProtKB-UniRule"/>
</dbReference>
<dbReference type="InterPro" id="IPR011047">
    <property type="entry name" value="Quinoprotein_ADH-like_sf"/>
</dbReference>
<dbReference type="GO" id="GO:0051205">
    <property type="term" value="P:protein insertion into membrane"/>
    <property type="evidence" value="ECO:0007669"/>
    <property type="project" value="UniProtKB-UniRule"/>
</dbReference>
<dbReference type="STRING" id="49186.SAMN05421647_1062"/>
<evidence type="ECO:0000259" key="5">
    <source>
        <dbReference type="Pfam" id="PF13360"/>
    </source>
</evidence>
<evidence type="ECO:0000256" key="3">
    <source>
        <dbReference type="ARBA" id="ARBA00023237"/>
    </source>
</evidence>
<dbReference type="AlphaFoldDB" id="A0A1N6TSE1"/>
<comment type="subunit">
    <text evidence="4">Part of the Bam complex.</text>
</comment>
<dbReference type="EMBL" id="FTMN01000006">
    <property type="protein sequence ID" value="SIQ56251.1"/>
    <property type="molecule type" value="Genomic_DNA"/>
</dbReference>
<comment type="function">
    <text evidence="4">Part of the outer membrane protein assembly complex, which is involved in assembly and insertion of beta-barrel proteins into the outer membrane.</text>
</comment>
<keyword evidence="2 4" id="KW-0472">Membrane</keyword>
<keyword evidence="7" id="KW-1185">Reference proteome</keyword>
<name>A0A1N6TSE1_9GAMM</name>
<dbReference type="eggNOG" id="COG1520">
    <property type="taxonomic scope" value="Bacteria"/>
</dbReference>
<dbReference type="Gene3D" id="2.130.10.10">
    <property type="entry name" value="YVTN repeat-like/Quinoprotein amine dehydrogenase"/>
    <property type="match status" value="1"/>
</dbReference>
<evidence type="ECO:0000313" key="6">
    <source>
        <dbReference type="EMBL" id="SIQ56251.1"/>
    </source>
</evidence>
<dbReference type="NCBIfam" id="TIGR03300">
    <property type="entry name" value="assembly_YfgL"/>
    <property type="match status" value="1"/>
</dbReference>
<dbReference type="PROSITE" id="PS51257">
    <property type="entry name" value="PROKAR_LIPOPROTEIN"/>
    <property type="match status" value="1"/>
</dbReference>
<evidence type="ECO:0000256" key="1">
    <source>
        <dbReference type="ARBA" id="ARBA00022729"/>
    </source>
</evidence>
<feature type="domain" description="Pyrrolo-quinoline quinone repeat" evidence="5">
    <location>
        <begin position="80"/>
        <end position="310"/>
    </location>
</feature>
<dbReference type="InterPro" id="IPR017687">
    <property type="entry name" value="BamB"/>
</dbReference>
<evidence type="ECO:0000313" key="7">
    <source>
        <dbReference type="Proteomes" id="UP000186895"/>
    </source>
</evidence>
<protein>
    <recommendedName>
        <fullName evidence="4">Outer membrane protein assembly factor BamB</fullName>
    </recommendedName>
</protein>
<dbReference type="InterPro" id="IPR018391">
    <property type="entry name" value="PQQ_b-propeller_rpt"/>
</dbReference>
<dbReference type="GO" id="GO:0009279">
    <property type="term" value="C:cell outer membrane"/>
    <property type="evidence" value="ECO:0007669"/>
    <property type="project" value="UniProtKB-SubCell"/>
</dbReference>
<dbReference type="Pfam" id="PF13360">
    <property type="entry name" value="PQQ_2"/>
    <property type="match status" value="1"/>
</dbReference>
<sequence length="384" mass="41109">MKPGLKRLALVTGISIALSGCGMFSSETPVDAPSPLVEFEAEQSLVELWSVDVGGDLGELYHQFRPSISDGRIFATSAEGDLVAANVDSGEVIWRQELDTDVIGGVGAGNGLVLFSTLEGEVIALSADDGSERWRFQAGSEVTAQPQMNAELVVIQQLDGKLVALDVDTGEKRWSYDSQIPRLSLRGTSAPIVAADLTLAAFANGKMVAVDNANGRQVWEQRISLAEGRSELERIVDIDAQPLVYNRLVYTASYQGRLAAISPGNGQIVWARDLSSYRGLAGGFGNIYAVTDNSSVQAFDARSNASVWQQDDLLHRGLTSPVALGNSILVGDSEGYLHALSQVDGHLTARYRVDSSGLQGDLLVRDDVLYALSNDGRLVALKLQ</sequence>
<dbReference type="SMART" id="SM00564">
    <property type="entry name" value="PQQ"/>
    <property type="match status" value="7"/>
</dbReference>
<accession>A0A1N6TSE1</accession>
<dbReference type="PANTHER" id="PTHR34512:SF30">
    <property type="entry name" value="OUTER MEMBRANE PROTEIN ASSEMBLY FACTOR BAMB"/>
    <property type="match status" value="1"/>
</dbReference>
<dbReference type="Proteomes" id="UP000186895">
    <property type="component" value="Unassembled WGS sequence"/>
</dbReference>
<comment type="similarity">
    <text evidence="4">Belongs to the BamB family.</text>
</comment>
<dbReference type="PANTHER" id="PTHR34512">
    <property type="entry name" value="CELL SURFACE PROTEIN"/>
    <property type="match status" value="1"/>
</dbReference>
<evidence type="ECO:0000256" key="2">
    <source>
        <dbReference type="ARBA" id="ARBA00023136"/>
    </source>
</evidence>
<reference evidence="6 7" key="1">
    <citation type="submission" date="2017-01" db="EMBL/GenBank/DDBJ databases">
        <authorList>
            <person name="Mah S.A."/>
            <person name="Swanson W.J."/>
            <person name="Moy G.W."/>
            <person name="Vacquier V.D."/>
        </authorList>
    </citation>
    <scope>NUCLEOTIDE SEQUENCE [LARGE SCALE GENOMIC DNA]</scope>
    <source>
        <strain evidence="6 7">DSM 7027</strain>
    </source>
</reference>
<proteinExistence type="inferred from homology"/>